<keyword evidence="1" id="KW-0732">Signal</keyword>
<dbReference type="InterPro" id="IPR012669">
    <property type="entry name" value="Pectate_lyase"/>
</dbReference>
<dbReference type="Pfam" id="PF09492">
    <property type="entry name" value="Pec_lyase"/>
    <property type="match status" value="1"/>
</dbReference>
<dbReference type="RefSeq" id="WP_271166389.1">
    <property type="nucleotide sequence ID" value="NZ_BSFD01000011.1"/>
</dbReference>
<proteinExistence type="predicted"/>
<dbReference type="GO" id="GO:0016829">
    <property type="term" value="F:lyase activity"/>
    <property type="evidence" value="ECO:0007669"/>
    <property type="project" value="UniProtKB-KW"/>
</dbReference>
<sequence>MSRRSLILTSVIALVLASSPLAPAFAAAETDTPAWGSQVVRRPADWYRSDAARNMAATVVLHQSSEGGWPKNTDLFAPPRPNADPGLANTIDNDGTTLPLDFLARVISAGDEAARPAFDRGLDYLLEAQRPNGGWPQFYPLRGGYYDQITYNDDAMVRVLRLLQGVAGGRSPYGFVDPARRARAADAVEAGTALILKTQVLRNGRLTAWCAQHDAVTLEPAWARRFEPPSLSGNESVGVVRFLMSIDHPSPDVIAAVEGAVDWFRAVALPDLRVETFETDGKPDRRVVAAPGEGPLWARFYDLETDAPIFMGRESIARASLAEIEQERRAGYNYVGTWPAALINVDYPAWRTRVGLPAR</sequence>
<reference evidence="2" key="1">
    <citation type="journal article" date="2014" name="Int. J. Syst. Evol. Microbiol.">
        <title>Complete genome of a new Firmicutes species belonging to the dominant human colonic microbiota ('Ruminococcus bicirculans') reveals two chromosomes and a selective capacity to utilize plant glucans.</title>
        <authorList>
            <consortium name="NISC Comparative Sequencing Program"/>
            <person name="Wegmann U."/>
            <person name="Louis P."/>
            <person name="Goesmann A."/>
            <person name="Henrissat B."/>
            <person name="Duncan S.H."/>
            <person name="Flint H.J."/>
        </authorList>
    </citation>
    <scope>NUCLEOTIDE SEQUENCE</scope>
    <source>
        <strain evidence="2">VKM B-1499</strain>
    </source>
</reference>
<gene>
    <name evidence="2" type="ORF">GCM10017620_32160</name>
</gene>
<evidence type="ECO:0000256" key="1">
    <source>
        <dbReference type="SAM" id="SignalP"/>
    </source>
</evidence>
<feature type="signal peptide" evidence="1">
    <location>
        <begin position="1"/>
        <end position="26"/>
    </location>
</feature>
<evidence type="ECO:0000313" key="2">
    <source>
        <dbReference type="EMBL" id="GLK50242.1"/>
    </source>
</evidence>
<dbReference type="SUPFAM" id="SSF81853">
    <property type="entry name" value="Family 10 polysaccharide lyase"/>
    <property type="match status" value="1"/>
</dbReference>
<dbReference type="Proteomes" id="UP001143509">
    <property type="component" value="Unassembled WGS sequence"/>
</dbReference>
<protein>
    <submittedName>
        <fullName evidence="2">Pectate lyase</fullName>
    </submittedName>
</protein>
<reference evidence="2" key="2">
    <citation type="submission" date="2023-01" db="EMBL/GenBank/DDBJ databases">
        <authorList>
            <person name="Sun Q."/>
            <person name="Evtushenko L."/>
        </authorList>
    </citation>
    <scope>NUCLEOTIDE SEQUENCE</scope>
    <source>
        <strain evidence="2">VKM B-1499</strain>
    </source>
</reference>
<organism evidence="2 3">
    <name type="scientific">Brevundimonas intermedia</name>
    <dbReference type="NCBI Taxonomy" id="74315"/>
    <lineage>
        <taxon>Bacteria</taxon>
        <taxon>Pseudomonadati</taxon>
        <taxon>Pseudomonadota</taxon>
        <taxon>Alphaproteobacteria</taxon>
        <taxon>Caulobacterales</taxon>
        <taxon>Caulobacteraceae</taxon>
        <taxon>Brevundimonas</taxon>
    </lineage>
</organism>
<comment type="caution">
    <text evidence="2">The sequence shown here is derived from an EMBL/GenBank/DDBJ whole genome shotgun (WGS) entry which is preliminary data.</text>
</comment>
<feature type="chain" id="PRO_5045907066" evidence="1">
    <location>
        <begin position="27"/>
        <end position="359"/>
    </location>
</feature>
<keyword evidence="3" id="KW-1185">Reference proteome</keyword>
<name>A0ABQ5TBN5_9CAUL</name>
<dbReference type="Gene3D" id="1.50.10.20">
    <property type="match status" value="1"/>
</dbReference>
<dbReference type="EMBL" id="BSFD01000011">
    <property type="protein sequence ID" value="GLK50242.1"/>
    <property type="molecule type" value="Genomic_DNA"/>
</dbReference>
<evidence type="ECO:0000313" key="3">
    <source>
        <dbReference type="Proteomes" id="UP001143509"/>
    </source>
</evidence>
<dbReference type="NCBIfam" id="TIGR02474">
    <property type="entry name" value="pec_lyase"/>
    <property type="match status" value="1"/>
</dbReference>
<accession>A0ABQ5TBN5</accession>
<keyword evidence="2" id="KW-0456">Lyase</keyword>